<proteinExistence type="predicted"/>
<name>A0AAN6LS79_9PLEO</name>
<keyword evidence="2" id="KW-1185">Reference proteome</keyword>
<organism evidence="1 2">
    <name type="scientific">Pseudopithomyces chartarum</name>
    <dbReference type="NCBI Taxonomy" id="1892770"/>
    <lineage>
        <taxon>Eukaryota</taxon>
        <taxon>Fungi</taxon>
        <taxon>Dikarya</taxon>
        <taxon>Ascomycota</taxon>
        <taxon>Pezizomycotina</taxon>
        <taxon>Dothideomycetes</taxon>
        <taxon>Pleosporomycetidae</taxon>
        <taxon>Pleosporales</taxon>
        <taxon>Massarineae</taxon>
        <taxon>Didymosphaeriaceae</taxon>
        <taxon>Pseudopithomyces</taxon>
    </lineage>
</organism>
<dbReference type="Proteomes" id="UP001280581">
    <property type="component" value="Unassembled WGS sequence"/>
</dbReference>
<accession>A0AAN6LS79</accession>
<sequence>MAPYTFELDEENPAAMFQSLDLIAKMQKESENLTLMRTNSVSSTSSERRLSIPERIIVTEDGVVRAIETFGTQQQEERGRKSSGTLRYYARFGERPIID</sequence>
<gene>
    <name evidence="1" type="ORF">GRF29_112g1398189</name>
</gene>
<evidence type="ECO:0000313" key="2">
    <source>
        <dbReference type="Proteomes" id="UP001280581"/>
    </source>
</evidence>
<comment type="caution">
    <text evidence="1">The sequence shown here is derived from an EMBL/GenBank/DDBJ whole genome shotgun (WGS) entry which is preliminary data.</text>
</comment>
<evidence type="ECO:0000313" key="1">
    <source>
        <dbReference type="EMBL" id="KAK3203478.1"/>
    </source>
</evidence>
<reference evidence="1 2" key="1">
    <citation type="submission" date="2021-02" db="EMBL/GenBank/DDBJ databases">
        <title>Genome assembly of Pseudopithomyces chartarum.</title>
        <authorList>
            <person name="Jauregui R."/>
            <person name="Singh J."/>
            <person name="Voisey C."/>
        </authorList>
    </citation>
    <scope>NUCLEOTIDE SEQUENCE [LARGE SCALE GENOMIC DNA]</scope>
    <source>
        <strain evidence="1 2">AGR01</strain>
    </source>
</reference>
<protein>
    <submittedName>
        <fullName evidence="1">Uncharacterized protein</fullName>
    </submittedName>
</protein>
<dbReference type="AlphaFoldDB" id="A0AAN6LS79"/>
<dbReference type="EMBL" id="WVTA01000011">
    <property type="protein sequence ID" value="KAK3203478.1"/>
    <property type="molecule type" value="Genomic_DNA"/>
</dbReference>